<evidence type="ECO:0000313" key="2">
    <source>
        <dbReference type="Proteomes" id="UP000294933"/>
    </source>
</evidence>
<dbReference type="VEuPathDB" id="FungiDB:BD410DRAFT_712707"/>
<dbReference type="Proteomes" id="UP000294933">
    <property type="component" value="Unassembled WGS sequence"/>
</dbReference>
<sequence>MEFNDLPQELLPLIIQQIVKPQHLAWSCPVSKMFYRYAVPRLYERAAIFAWYKEGKIREAPWTLANCPHLARHVRRLELRDFPKALTSTEHDGLISTCLQGIQNCHNLRTCTWTRDGSLSTPILDHLHQHCPNLQELEFNGHHNGNYDPRMLVNFIGLRRISVIMPSSEVVGVFPVWMDRTGETLRSLTLICRASPLITDVVLESIAPSLTRLEQIHIAGCPKATHRGIYALISKNIVGITSLGLEGLSQVFGMTEFVHSCQHTTSLTRLRSITLTTPLTGVTSDWLTSISRLLHDSPLQIFRLYTSGGQLTSRAEHIDHQFVEELCRRHGGTLVQFGVLRLRVRLGTLKMLVERCARLEQLFVCVEKDDLPLFASTVSPAKNLRSIHITYRPSSSITTDERPTLNREELLAIVKDCPSTVMQFGVQTRVWQVERIPVLREDGSGIDMMVHLGPYESADVPEVFLVVRT</sequence>
<dbReference type="AlphaFoldDB" id="A0A4Y7QL51"/>
<keyword evidence="2" id="KW-1185">Reference proteome</keyword>
<organism evidence="1 2">
    <name type="scientific">Rickenella mellea</name>
    <dbReference type="NCBI Taxonomy" id="50990"/>
    <lineage>
        <taxon>Eukaryota</taxon>
        <taxon>Fungi</taxon>
        <taxon>Dikarya</taxon>
        <taxon>Basidiomycota</taxon>
        <taxon>Agaricomycotina</taxon>
        <taxon>Agaricomycetes</taxon>
        <taxon>Hymenochaetales</taxon>
        <taxon>Rickenellaceae</taxon>
        <taxon>Rickenella</taxon>
    </lineage>
</organism>
<protein>
    <recommendedName>
        <fullName evidence="3">F-box domain-containing protein</fullName>
    </recommendedName>
</protein>
<dbReference type="SUPFAM" id="SSF52047">
    <property type="entry name" value="RNI-like"/>
    <property type="match status" value="1"/>
</dbReference>
<name>A0A4Y7QL51_9AGAM</name>
<dbReference type="EMBL" id="ML170158">
    <property type="protein sequence ID" value="TDL27812.1"/>
    <property type="molecule type" value="Genomic_DNA"/>
</dbReference>
<dbReference type="OrthoDB" id="2585512at2759"/>
<evidence type="ECO:0008006" key="3">
    <source>
        <dbReference type="Google" id="ProtNLM"/>
    </source>
</evidence>
<dbReference type="STRING" id="50990.A0A4Y7QL51"/>
<evidence type="ECO:0000313" key="1">
    <source>
        <dbReference type="EMBL" id="TDL27812.1"/>
    </source>
</evidence>
<proteinExistence type="predicted"/>
<dbReference type="InterPro" id="IPR032675">
    <property type="entry name" value="LRR_dom_sf"/>
</dbReference>
<gene>
    <name evidence="1" type="ORF">BD410DRAFT_712707</name>
</gene>
<accession>A0A4Y7QL51</accession>
<reference evidence="1 2" key="1">
    <citation type="submission" date="2018-06" db="EMBL/GenBank/DDBJ databases">
        <title>A transcriptomic atlas of mushroom development highlights an independent origin of complex multicellularity.</title>
        <authorList>
            <consortium name="DOE Joint Genome Institute"/>
            <person name="Krizsan K."/>
            <person name="Almasi E."/>
            <person name="Merenyi Z."/>
            <person name="Sahu N."/>
            <person name="Viragh M."/>
            <person name="Koszo T."/>
            <person name="Mondo S."/>
            <person name="Kiss B."/>
            <person name="Balint B."/>
            <person name="Kues U."/>
            <person name="Barry K."/>
            <person name="Hegedus J.C."/>
            <person name="Henrissat B."/>
            <person name="Johnson J."/>
            <person name="Lipzen A."/>
            <person name="Ohm R."/>
            <person name="Nagy I."/>
            <person name="Pangilinan J."/>
            <person name="Yan J."/>
            <person name="Xiong Y."/>
            <person name="Grigoriev I.V."/>
            <person name="Hibbett D.S."/>
            <person name="Nagy L.G."/>
        </authorList>
    </citation>
    <scope>NUCLEOTIDE SEQUENCE [LARGE SCALE GENOMIC DNA]</scope>
    <source>
        <strain evidence="1 2">SZMC22713</strain>
    </source>
</reference>
<dbReference type="Gene3D" id="3.80.10.10">
    <property type="entry name" value="Ribonuclease Inhibitor"/>
    <property type="match status" value="1"/>
</dbReference>